<evidence type="ECO:0000313" key="11">
    <source>
        <dbReference type="Proteomes" id="UP000694521"/>
    </source>
</evidence>
<feature type="chain" id="PRO_5034975280" description="Ig-like domain-containing protein" evidence="8">
    <location>
        <begin position="23"/>
        <end position="1242"/>
    </location>
</feature>
<organism evidence="10 11">
    <name type="scientific">Anser cygnoides</name>
    <name type="common">Swan goose</name>
    <dbReference type="NCBI Taxonomy" id="8845"/>
    <lineage>
        <taxon>Eukaryota</taxon>
        <taxon>Metazoa</taxon>
        <taxon>Chordata</taxon>
        <taxon>Craniata</taxon>
        <taxon>Vertebrata</taxon>
        <taxon>Euteleostomi</taxon>
        <taxon>Archelosauria</taxon>
        <taxon>Archosauria</taxon>
        <taxon>Dinosauria</taxon>
        <taxon>Saurischia</taxon>
        <taxon>Theropoda</taxon>
        <taxon>Coelurosauria</taxon>
        <taxon>Aves</taxon>
        <taxon>Neognathae</taxon>
        <taxon>Galloanserae</taxon>
        <taxon>Anseriformes</taxon>
        <taxon>Anatidae</taxon>
        <taxon>Anserinae</taxon>
        <taxon>Anser</taxon>
    </lineage>
</organism>
<dbReference type="CDD" id="cd00096">
    <property type="entry name" value="Ig"/>
    <property type="match status" value="1"/>
</dbReference>
<dbReference type="AlphaFoldDB" id="A0A8B9DY01"/>
<feature type="compositionally biased region" description="Polar residues" evidence="6">
    <location>
        <begin position="881"/>
        <end position="892"/>
    </location>
</feature>
<keyword evidence="1" id="KW-0433">Leucine-rich repeat</keyword>
<feature type="region of interest" description="Disordered" evidence="6">
    <location>
        <begin position="1153"/>
        <end position="1188"/>
    </location>
</feature>
<feature type="compositionally biased region" description="Polar residues" evidence="6">
    <location>
        <begin position="554"/>
        <end position="566"/>
    </location>
</feature>
<feature type="region of interest" description="Disordered" evidence="6">
    <location>
        <begin position="963"/>
        <end position="1011"/>
    </location>
</feature>
<evidence type="ECO:0000259" key="9">
    <source>
        <dbReference type="PROSITE" id="PS50835"/>
    </source>
</evidence>
<evidence type="ECO:0000313" key="10">
    <source>
        <dbReference type="Ensembl" id="ENSACDP00005012781.1"/>
    </source>
</evidence>
<evidence type="ECO:0000256" key="6">
    <source>
        <dbReference type="SAM" id="MobiDB-lite"/>
    </source>
</evidence>
<evidence type="ECO:0000256" key="2">
    <source>
        <dbReference type="ARBA" id="ARBA00022729"/>
    </source>
</evidence>
<reference evidence="10" key="2">
    <citation type="submission" date="2025-09" db="UniProtKB">
        <authorList>
            <consortium name="Ensembl"/>
        </authorList>
    </citation>
    <scope>IDENTIFICATION</scope>
</reference>
<reference evidence="10" key="1">
    <citation type="submission" date="2025-08" db="UniProtKB">
        <authorList>
            <consortium name="Ensembl"/>
        </authorList>
    </citation>
    <scope>IDENTIFICATION</scope>
</reference>
<evidence type="ECO:0000256" key="8">
    <source>
        <dbReference type="SAM" id="SignalP"/>
    </source>
</evidence>
<evidence type="ECO:0000256" key="5">
    <source>
        <dbReference type="ARBA" id="ARBA00023319"/>
    </source>
</evidence>
<sequence length="1242" mass="139110">MDNLHLSVIAVVLYFNIPGSVGTKSQQLLNAHHHSDCRWDGKFSVNCSFTGLSAIPEDISQTSITADLSYNNITTLLCANGRNEDWMLKHLNLSNNLISELSVTAFRNLPVLETLNLNGNSINTLTLDIPTAACASETYGKVHHFLPALKVLSAERNHLDAVPRGLGLLQSLQSVRLSFNGILRIDLNDFQNCSQLKTIYLRNNKITTIHPDAFQGLNNLQVVDLRENALKTILPQIIIHLNIFQLEVDLSSNSWIFNCRLNAFKHLIPFLSDSMRKKMSTSHSKSASNSQKPVLYLSSFHLNCSEGILFKTAAIPAGQTSVLRCDTDNTGGNGVSWWTPKGRISEESSLPHMTLDKRSSLVIHNAEKTAEGLYMCIFNTTKKKYLIYSVQVKERVSTSLVRKTRDTNPVFRQERTKQDFTLAICLSVFITFFCAFCLGVFARPYLVRLWMCMRRNKSTGSEHTYSNEAFSDETLSRERYVRKPPNRQQNPSAIYENSSKRARTVPTDTDHLYACIIDSMLHAPNAEEYPNQNNKKINVKKDPVFSDIKANSSNSEYINFGQPSARTDNKNDKERTPRNLISNDTSLWEHSQHANYEDLEKSRLPPIPSRTNADIYSIHIESSDSDLSCARETGVPLPRGQSHTSAQDSRNSKVRNNAEQLHSEITEPAPNSPERKGITSHNEPLGTAKFMPRKQRCDEELGLNSNINITSDVGDFILSRNCMKDTKTENLSDYRKTENSPHAQYNRTIEGTNERGHLADFFGDSSSDEGTAFTMSDGSSLEDFDLEQPGASSSLPAPQPSVEKAATDKGSIYCSALPEHPNIAAELQHAGKNEDKHNVNLENATDGVRYYQLLHHYYGSDTTKPEAASPDTDKHSDRVNMSDSDSVGSSQKVSETCDYFTNEESTVQNSILDSPRKHDTDFSNTLLSLKPFPLYARDTENTPGDADLQLQFPIRAKYFLRSSPTERREHAPEVSTEELTDGSSSESDRDEGDVTLRQNSSTSENNYFTSTPIDIGLNETVKKAAVLHASISSNESPLQSPMEDKTEEPFKFITEKEDSLPQGEHVNTTKTWEDKMQRRFNEEEYDEHIELQDSTNCSSPEEMQPRSVMAGLVHIESSGKTEPVFNTGKYFQLDPSEENPYSLSVPSSFFNGSLQHSSFPQKSPGDRNSRNTDSNEKEDGTTLTGLKNNYTTAVSLPHSSEKLIPKSQTRQGQFFAKKKRAFDGFAVMLQSRTECSSSDTEV</sequence>
<evidence type="ECO:0000256" key="3">
    <source>
        <dbReference type="ARBA" id="ARBA00022737"/>
    </source>
</evidence>
<dbReference type="Ensembl" id="ENSACDT00005015409.1">
    <property type="protein sequence ID" value="ENSACDP00005012781.1"/>
    <property type="gene ID" value="ENSACDG00005009415.1"/>
</dbReference>
<dbReference type="Proteomes" id="UP000694521">
    <property type="component" value="Unplaced"/>
</dbReference>
<feature type="region of interest" description="Disordered" evidence="6">
    <location>
        <begin position="762"/>
        <end position="804"/>
    </location>
</feature>
<feature type="compositionally biased region" description="Polar residues" evidence="6">
    <location>
        <begin position="764"/>
        <end position="779"/>
    </location>
</feature>
<feature type="compositionally biased region" description="Basic and acidic residues" evidence="6">
    <location>
        <begin position="567"/>
        <end position="577"/>
    </location>
</feature>
<dbReference type="InterPro" id="IPR050541">
    <property type="entry name" value="LRR_TM_domain-containing"/>
</dbReference>
<feature type="domain" description="Ig-like" evidence="9">
    <location>
        <begin position="293"/>
        <end position="376"/>
    </location>
</feature>
<evidence type="ECO:0000256" key="1">
    <source>
        <dbReference type="ARBA" id="ARBA00022614"/>
    </source>
</evidence>
<dbReference type="InterPro" id="IPR001611">
    <property type="entry name" value="Leu-rich_rpt"/>
</dbReference>
<dbReference type="Pfam" id="PF13855">
    <property type="entry name" value="LRR_8"/>
    <property type="match status" value="2"/>
</dbReference>
<dbReference type="InterPro" id="IPR003591">
    <property type="entry name" value="Leu-rich_rpt_typical-subtyp"/>
</dbReference>
<name>A0A8B9DY01_ANSCY</name>
<feature type="compositionally biased region" description="Polar residues" evidence="6">
    <location>
        <begin position="996"/>
        <end position="1011"/>
    </location>
</feature>
<feature type="region of interest" description="Disordered" evidence="6">
    <location>
        <begin position="627"/>
        <end position="686"/>
    </location>
</feature>
<keyword evidence="7" id="KW-0812">Transmembrane</keyword>
<dbReference type="SUPFAM" id="SSF48726">
    <property type="entry name" value="Immunoglobulin"/>
    <property type="match status" value="1"/>
</dbReference>
<keyword evidence="7" id="KW-1133">Transmembrane helix</keyword>
<evidence type="ECO:0000256" key="4">
    <source>
        <dbReference type="ARBA" id="ARBA00023157"/>
    </source>
</evidence>
<keyword evidence="7" id="KW-0472">Membrane</keyword>
<keyword evidence="3" id="KW-0677">Repeat</keyword>
<feature type="compositionally biased region" description="Basic and acidic residues" evidence="6">
    <location>
        <begin position="1164"/>
        <end position="1180"/>
    </location>
</feature>
<keyword evidence="4" id="KW-1015">Disulfide bond</keyword>
<keyword evidence="11" id="KW-1185">Reference proteome</keyword>
<feature type="signal peptide" evidence="8">
    <location>
        <begin position="1"/>
        <end position="22"/>
    </location>
</feature>
<keyword evidence="2 8" id="KW-0732">Signal</keyword>
<feature type="transmembrane region" description="Helical" evidence="7">
    <location>
        <begin position="420"/>
        <end position="446"/>
    </location>
</feature>
<feature type="region of interest" description="Disordered" evidence="6">
    <location>
        <begin position="554"/>
        <end position="586"/>
    </location>
</feature>
<feature type="region of interest" description="Disordered" evidence="6">
    <location>
        <begin position="861"/>
        <end position="892"/>
    </location>
</feature>
<dbReference type="PROSITE" id="PS51450">
    <property type="entry name" value="LRR"/>
    <property type="match status" value="2"/>
</dbReference>
<dbReference type="PROSITE" id="PS50835">
    <property type="entry name" value="IG_LIKE"/>
    <property type="match status" value="1"/>
</dbReference>
<evidence type="ECO:0000256" key="7">
    <source>
        <dbReference type="SAM" id="Phobius"/>
    </source>
</evidence>
<dbReference type="Gene3D" id="3.80.10.10">
    <property type="entry name" value="Ribonuclease Inhibitor"/>
    <property type="match status" value="2"/>
</dbReference>
<dbReference type="GO" id="GO:0005886">
    <property type="term" value="C:plasma membrane"/>
    <property type="evidence" value="ECO:0007669"/>
    <property type="project" value="TreeGrafter"/>
</dbReference>
<dbReference type="PANTHER" id="PTHR24369">
    <property type="entry name" value="ANTIGEN BSP, PUTATIVE-RELATED"/>
    <property type="match status" value="1"/>
</dbReference>
<dbReference type="SUPFAM" id="SSF52058">
    <property type="entry name" value="L domain-like"/>
    <property type="match status" value="1"/>
</dbReference>
<keyword evidence="5" id="KW-0393">Immunoglobulin domain</keyword>
<feature type="compositionally biased region" description="Polar residues" evidence="6">
    <location>
        <begin position="641"/>
        <end position="660"/>
    </location>
</feature>
<dbReference type="OrthoDB" id="660555at2759"/>
<dbReference type="Gene3D" id="2.60.40.10">
    <property type="entry name" value="Immunoglobulins"/>
    <property type="match status" value="1"/>
</dbReference>
<dbReference type="SMART" id="SM00369">
    <property type="entry name" value="LRR_TYP"/>
    <property type="match status" value="6"/>
</dbReference>
<proteinExistence type="predicted"/>
<protein>
    <recommendedName>
        <fullName evidence="9">Ig-like domain-containing protein</fullName>
    </recommendedName>
</protein>
<dbReference type="InterPro" id="IPR032675">
    <property type="entry name" value="LRR_dom_sf"/>
</dbReference>
<accession>A0A8B9DY01</accession>
<dbReference type="Pfam" id="PF00047">
    <property type="entry name" value="ig"/>
    <property type="match status" value="1"/>
</dbReference>
<dbReference type="InterPro" id="IPR013151">
    <property type="entry name" value="Immunoglobulin_dom"/>
</dbReference>
<dbReference type="InterPro" id="IPR007110">
    <property type="entry name" value="Ig-like_dom"/>
</dbReference>
<feature type="compositionally biased region" description="Basic and acidic residues" evidence="6">
    <location>
        <begin position="871"/>
        <end position="880"/>
    </location>
</feature>
<dbReference type="InterPro" id="IPR036179">
    <property type="entry name" value="Ig-like_dom_sf"/>
</dbReference>
<dbReference type="InterPro" id="IPR013783">
    <property type="entry name" value="Ig-like_fold"/>
</dbReference>
<dbReference type="PANTHER" id="PTHR24369:SF213">
    <property type="entry name" value="INSULIN LIKE GROWTH FACTOR BINDING PROTEIN ACID LABILE SUBUNIT"/>
    <property type="match status" value="1"/>
</dbReference>